<gene>
    <name evidence="1" type="ORF">CHR55_07005</name>
</gene>
<organism evidence="1 2">
    <name type="scientific">Rhodococcus qingshengii</name>
    <dbReference type="NCBI Taxonomy" id="334542"/>
    <lineage>
        <taxon>Bacteria</taxon>
        <taxon>Bacillati</taxon>
        <taxon>Actinomycetota</taxon>
        <taxon>Actinomycetes</taxon>
        <taxon>Mycobacteriales</taxon>
        <taxon>Nocardiaceae</taxon>
        <taxon>Rhodococcus</taxon>
        <taxon>Rhodococcus erythropolis group</taxon>
    </lineage>
</organism>
<dbReference type="GO" id="GO:0016787">
    <property type="term" value="F:hydrolase activity"/>
    <property type="evidence" value="ECO:0007669"/>
    <property type="project" value="UniProtKB-KW"/>
</dbReference>
<dbReference type="Proteomes" id="UP000230886">
    <property type="component" value="Unassembled WGS sequence"/>
</dbReference>
<accession>A0A2A5JF57</accession>
<dbReference type="Pfam" id="PF12697">
    <property type="entry name" value="Abhydrolase_6"/>
    <property type="match status" value="1"/>
</dbReference>
<dbReference type="EMBL" id="NOVD01000003">
    <property type="protein sequence ID" value="PCK28173.1"/>
    <property type="molecule type" value="Genomic_DNA"/>
</dbReference>
<dbReference type="PANTHER" id="PTHR37017:SF11">
    <property type="entry name" value="ESTERASE_LIPASE_THIOESTERASE DOMAIN-CONTAINING PROTEIN"/>
    <property type="match status" value="1"/>
</dbReference>
<proteinExistence type="predicted"/>
<dbReference type="InterPro" id="IPR052897">
    <property type="entry name" value="Sec-Metab_Biosynth_Hydrolase"/>
</dbReference>
<comment type="caution">
    <text evidence="1">The sequence shown here is derived from an EMBL/GenBank/DDBJ whole genome shotgun (WGS) entry which is preliminary data.</text>
</comment>
<evidence type="ECO:0000313" key="2">
    <source>
        <dbReference type="Proteomes" id="UP000230886"/>
    </source>
</evidence>
<reference evidence="1 2" key="1">
    <citation type="submission" date="2017-07" db="EMBL/GenBank/DDBJ databases">
        <title>Draft sequence of Rhodococcus enclensis 23b-28.</title>
        <authorList>
            <person name="Besaury L."/>
            <person name="Sancelme M."/>
            <person name="Amato P."/>
            <person name="Lallement A."/>
            <person name="Delort A.-M."/>
        </authorList>
    </citation>
    <scope>NUCLEOTIDE SEQUENCE [LARGE SCALE GENOMIC DNA]</scope>
    <source>
        <strain evidence="1 2">23b-28</strain>
    </source>
</reference>
<dbReference type="AlphaFoldDB" id="A0A2A5JF57"/>
<protein>
    <submittedName>
        <fullName evidence="1">Alpha/beta hydrolase</fullName>
    </submittedName>
</protein>
<dbReference type="RefSeq" id="WP_030536147.1">
    <property type="nucleotide sequence ID" value="NZ_CP089606.1"/>
</dbReference>
<dbReference type="Gene3D" id="3.40.50.1820">
    <property type="entry name" value="alpha/beta hydrolase"/>
    <property type="match status" value="1"/>
</dbReference>
<dbReference type="SUPFAM" id="SSF53474">
    <property type="entry name" value="alpha/beta-Hydrolases"/>
    <property type="match status" value="1"/>
</dbReference>
<name>A0A2A5JF57_RHOSG</name>
<sequence length="268" mass="27883">MKISRVFTAVLALLMTVAAGVIFGSGAAVASPKPTVVLVHGAFADATSWDGVAADLRSRGYRVVTPDNPLRGPAYDASVIEKTVADIDGPVVLVGHSYGGAVITNVHDPKVQSLVYIAAFAPVQGEPVQITIDPIRFPGSQLLPPALGLKIVDDPHAIGGKNADGYVTDEYFHSVFAQDVSDETAATMLAHQKSAALWANLELGGPPSWANTPSWYLVAGEDRVIPASAQRFMANRMGANTSELPTSHASLVSRPGAVADVIVAAAHG</sequence>
<keyword evidence="1" id="KW-0378">Hydrolase</keyword>
<dbReference type="InterPro" id="IPR000073">
    <property type="entry name" value="AB_hydrolase_1"/>
</dbReference>
<evidence type="ECO:0000313" key="1">
    <source>
        <dbReference type="EMBL" id="PCK28173.1"/>
    </source>
</evidence>
<dbReference type="InterPro" id="IPR029058">
    <property type="entry name" value="AB_hydrolase_fold"/>
</dbReference>
<dbReference type="PANTHER" id="PTHR37017">
    <property type="entry name" value="AB HYDROLASE-1 DOMAIN-CONTAINING PROTEIN-RELATED"/>
    <property type="match status" value="1"/>
</dbReference>